<dbReference type="RefSeq" id="WP_133539353.1">
    <property type="nucleotide sequence ID" value="NZ_SNXI01000005.1"/>
</dbReference>
<name>A0A4V6PUR0_9GAMM</name>
<dbReference type="Proteomes" id="UP000295531">
    <property type="component" value="Unassembled WGS sequence"/>
</dbReference>
<dbReference type="Pfam" id="PF12261">
    <property type="entry name" value="T_hemolysin"/>
    <property type="match status" value="1"/>
</dbReference>
<gene>
    <name evidence="1" type="ORF">DEU29_105164</name>
</gene>
<dbReference type="InterPro" id="IPR022050">
    <property type="entry name" value="T_hemolysin"/>
</dbReference>
<keyword evidence="2" id="KW-1185">Reference proteome</keyword>
<dbReference type="AlphaFoldDB" id="A0A4V6PUR0"/>
<dbReference type="EMBL" id="SNXI01000005">
    <property type="protein sequence ID" value="TDP38312.1"/>
    <property type="molecule type" value="Genomic_DNA"/>
</dbReference>
<dbReference type="OrthoDB" id="7432757at2"/>
<evidence type="ECO:0000313" key="1">
    <source>
        <dbReference type="EMBL" id="TDP38312.1"/>
    </source>
</evidence>
<proteinExistence type="predicted"/>
<reference evidence="1 2" key="1">
    <citation type="submission" date="2019-03" db="EMBL/GenBank/DDBJ databases">
        <title>Freshwater and sediment microbial communities from various areas in North America, analyzing microbe dynamics in response to fracking.</title>
        <authorList>
            <person name="Lamendella R."/>
        </authorList>
    </citation>
    <scope>NUCLEOTIDE SEQUENCE [LARGE SCALE GENOMIC DNA]</scope>
    <source>
        <strain evidence="1 2">18_TX</strain>
    </source>
</reference>
<accession>A0A4V6PUR0</accession>
<sequence length="199" mass="22161">MHHCWILPDHPLREQVETFICNRYWLNFNACLRTLPRLLVAVFDDEVLVAACGVQLADEQRLFSQTYLNQPLHAYQVSSRPLPAAEKLAEVGSMAALAASYLPHLFGAVVKLLGNIQRSAVIFTATRALQKYFRRMGVALTALETAQISALPESVRELWGSYYQHQPVVLAGWLTQGSAFEQLATTPVAVATKLPEARV</sequence>
<evidence type="ECO:0000313" key="2">
    <source>
        <dbReference type="Proteomes" id="UP000295531"/>
    </source>
</evidence>
<organism evidence="1 2">
    <name type="scientific">Idiomarina aquatica</name>
    <dbReference type="NCBI Taxonomy" id="1327752"/>
    <lineage>
        <taxon>Bacteria</taxon>
        <taxon>Pseudomonadati</taxon>
        <taxon>Pseudomonadota</taxon>
        <taxon>Gammaproteobacteria</taxon>
        <taxon>Alteromonadales</taxon>
        <taxon>Idiomarinaceae</taxon>
        <taxon>Idiomarina</taxon>
    </lineage>
</organism>
<protein>
    <submittedName>
        <fullName evidence="1">Thermostable hemolysin</fullName>
    </submittedName>
</protein>
<comment type="caution">
    <text evidence="1">The sequence shown here is derived from an EMBL/GenBank/DDBJ whole genome shotgun (WGS) entry which is preliminary data.</text>
</comment>